<dbReference type="SUPFAM" id="SSF56925">
    <property type="entry name" value="OMPA-like"/>
    <property type="match status" value="1"/>
</dbReference>
<dbReference type="InterPro" id="IPR045743">
    <property type="entry name" value="DUF6089"/>
</dbReference>
<keyword evidence="4" id="KW-1185">Reference proteome</keyword>
<protein>
    <recommendedName>
        <fullName evidence="2">DUF6089 domain-containing protein</fullName>
    </recommendedName>
</protein>
<dbReference type="Pfam" id="PF19573">
    <property type="entry name" value="DUF6089"/>
    <property type="match status" value="1"/>
</dbReference>
<dbReference type="AlphaFoldDB" id="A0A098LN94"/>
<proteinExistence type="predicted"/>
<accession>A0A098LN94</accession>
<sequence>MRKLLQLGLLLFLISFFGESSFAQEFNKKNRYYSVGVTLNAMNYVGELDPGPSFVRPGIKLTRPNLGIEGLARLYPRVSLRGAISYGRIKGSDSKSANYTDKNLFRRARNLSMRNDILEVKVDAVIDLIGHRGKYVRRADFTPYGFIGLAYFHHNPKAQSPDEFGGKYVALNKLQTEGKSYSLNQIAIPFGLGVRYKLSKQLDLAFEIGWRYTFTDYLDDVSSYYVDKGDPETSLAAAMANRTLEGGVARDPQLFAKLGAEERLQYDTNGKLIGIRGVSNPGDQRGDKNKDWYIVTGFHLTYIIPPRVVCPKFR</sequence>
<dbReference type="STRING" id="153721.MYP_4833"/>
<dbReference type="RefSeq" id="WP_045469363.1">
    <property type="nucleotide sequence ID" value="NZ_BBLT01000014.1"/>
</dbReference>
<feature type="chain" id="PRO_5001937662" description="DUF6089 domain-containing protein" evidence="1">
    <location>
        <begin position="24"/>
        <end position="314"/>
    </location>
</feature>
<organism evidence="3 4">
    <name type="scientific">Sporocytophaga myxococcoides</name>
    <dbReference type="NCBI Taxonomy" id="153721"/>
    <lineage>
        <taxon>Bacteria</taxon>
        <taxon>Pseudomonadati</taxon>
        <taxon>Bacteroidota</taxon>
        <taxon>Cytophagia</taxon>
        <taxon>Cytophagales</taxon>
        <taxon>Cytophagaceae</taxon>
        <taxon>Sporocytophaga</taxon>
    </lineage>
</organism>
<dbReference type="Gene3D" id="2.40.160.20">
    <property type="match status" value="1"/>
</dbReference>
<feature type="signal peptide" evidence="1">
    <location>
        <begin position="1"/>
        <end position="23"/>
    </location>
</feature>
<evidence type="ECO:0000259" key="2">
    <source>
        <dbReference type="Pfam" id="PF19573"/>
    </source>
</evidence>
<comment type="caution">
    <text evidence="3">The sequence shown here is derived from an EMBL/GenBank/DDBJ whole genome shotgun (WGS) entry which is preliminary data.</text>
</comment>
<dbReference type="EMBL" id="BBLT01000014">
    <property type="protein sequence ID" value="GAL87603.1"/>
    <property type="molecule type" value="Genomic_DNA"/>
</dbReference>
<gene>
    <name evidence="3" type="ORF">MYP_4833</name>
</gene>
<evidence type="ECO:0000313" key="3">
    <source>
        <dbReference type="EMBL" id="GAL87603.1"/>
    </source>
</evidence>
<evidence type="ECO:0000256" key="1">
    <source>
        <dbReference type="SAM" id="SignalP"/>
    </source>
</evidence>
<name>A0A098LN94_9BACT</name>
<evidence type="ECO:0000313" key="4">
    <source>
        <dbReference type="Proteomes" id="UP000030185"/>
    </source>
</evidence>
<keyword evidence="1" id="KW-0732">Signal</keyword>
<feature type="domain" description="DUF6089" evidence="2">
    <location>
        <begin position="28"/>
        <end position="220"/>
    </location>
</feature>
<dbReference type="Proteomes" id="UP000030185">
    <property type="component" value="Unassembled WGS sequence"/>
</dbReference>
<dbReference type="InterPro" id="IPR011250">
    <property type="entry name" value="OMP/PagP_B-barrel"/>
</dbReference>
<dbReference type="eggNOG" id="COG3637">
    <property type="taxonomic scope" value="Bacteria"/>
</dbReference>
<reference evidence="3 4" key="1">
    <citation type="submission" date="2014-09" db="EMBL/GenBank/DDBJ databases">
        <title>Sporocytophaga myxococcoides PG-01 genome sequencing.</title>
        <authorList>
            <person name="Liu L."/>
            <person name="Gao P.J."/>
            <person name="Chen G.J."/>
            <person name="Wang L.S."/>
        </authorList>
    </citation>
    <scope>NUCLEOTIDE SEQUENCE [LARGE SCALE GENOMIC DNA]</scope>
    <source>
        <strain evidence="3 4">PG-01</strain>
    </source>
</reference>